<gene>
    <name evidence="1" type="ORF">PQR01_38885</name>
</gene>
<keyword evidence="2" id="KW-1185">Reference proteome</keyword>
<dbReference type="EMBL" id="JAQQDW010000177">
    <property type="protein sequence ID" value="MFM0109191.1"/>
    <property type="molecule type" value="Genomic_DNA"/>
</dbReference>
<sequence>MLVNVKVVDRADGKVDQNLTIGTAHGVVVLHHASVVELNIHAEEVQSYRREGADLVLHLKDGQEIVINNFFVVSGERSEIVFVSDKGGFDWLDMHLANVPGEAAADGSSIAGGVDAQPVFQHISDVSVLLDAGSSSWQDWAPLALLGLGVAGAGIGAAVASGGGGSAATVPEVQVAAPTATATGNPDGTVTIAGTGVPGGTVTVTYADGTTGTAKVAADGTYAITSPTPEAIGTINVTDTVNGQTSAPTQISYTDGVAPNPPNAQIIGNGEGTVTISGIAVPGSTVTVTYPDGTTGSTRVAADGSYAITSPTPEANGMISVTDTFNGQTSAPTQANYVDGTAPASPETTATGNPDGTVTVA</sequence>
<name>A0ACC7NPI5_9BURK</name>
<reference evidence="1 2" key="1">
    <citation type="journal article" date="2024" name="Chem. Sci.">
        <title>Discovery of megapolipeptins by genome mining of a Burkholderiales bacteria collection.</title>
        <authorList>
            <person name="Paulo B.S."/>
            <person name="Recchia M.J.J."/>
            <person name="Lee S."/>
            <person name="Fergusson C.H."/>
            <person name="Romanowski S.B."/>
            <person name="Hernandez A."/>
            <person name="Krull N."/>
            <person name="Liu D.Y."/>
            <person name="Cavanagh H."/>
            <person name="Bos A."/>
            <person name="Gray C.A."/>
            <person name="Murphy B.T."/>
            <person name="Linington R.G."/>
            <person name="Eustaquio A.S."/>
        </authorList>
    </citation>
    <scope>NUCLEOTIDE SEQUENCE [LARGE SCALE GENOMIC DNA]</scope>
    <source>
        <strain evidence="1 2">RL18-126-BIB-B</strain>
    </source>
</reference>
<evidence type="ECO:0000313" key="2">
    <source>
        <dbReference type="Proteomes" id="UP001629235"/>
    </source>
</evidence>
<accession>A0ACC7NPI5</accession>
<dbReference type="Proteomes" id="UP001629235">
    <property type="component" value="Unassembled WGS sequence"/>
</dbReference>
<feature type="non-terminal residue" evidence="1">
    <location>
        <position position="361"/>
    </location>
</feature>
<evidence type="ECO:0000313" key="1">
    <source>
        <dbReference type="EMBL" id="MFM0109191.1"/>
    </source>
</evidence>
<proteinExistence type="predicted"/>
<organism evidence="1 2">
    <name type="scientific">Paraburkholderia rhynchosiae</name>
    <dbReference type="NCBI Taxonomy" id="487049"/>
    <lineage>
        <taxon>Bacteria</taxon>
        <taxon>Pseudomonadati</taxon>
        <taxon>Pseudomonadota</taxon>
        <taxon>Betaproteobacteria</taxon>
        <taxon>Burkholderiales</taxon>
        <taxon>Burkholderiaceae</taxon>
        <taxon>Paraburkholderia</taxon>
    </lineage>
</organism>
<protein>
    <submittedName>
        <fullName evidence="1">BapA prefix-like domain-containing protein</fullName>
    </submittedName>
</protein>
<comment type="caution">
    <text evidence="1">The sequence shown here is derived from an EMBL/GenBank/DDBJ whole genome shotgun (WGS) entry which is preliminary data.</text>
</comment>